<feature type="compositionally biased region" description="Basic and acidic residues" evidence="1">
    <location>
        <begin position="96"/>
        <end position="109"/>
    </location>
</feature>
<organism evidence="2 3">
    <name type="scientific">Fusarium heterosporum</name>
    <dbReference type="NCBI Taxonomy" id="42747"/>
    <lineage>
        <taxon>Eukaryota</taxon>
        <taxon>Fungi</taxon>
        <taxon>Dikarya</taxon>
        <taxon>Ascomycota</taxon>
        <taxon>Pezizomycotina</taxon>
        <taxon>Sordariomycetes</taxon>
        <taxon>Hypocreomycetidae</taxon>
        <taxon>Hypocreales</taxon>
        <taxon>Nectriaceae</taxon>
        <taxon>Fusarium</taxon>
        <taxon>Fusarium heterosporum species complex</taxon>
    </lineage>
</organism>
<name>A0A8H5SVQ1_FUSHE</name>
<dbReference type="EMBL" id="JAAGWQ010000262">
    <property type="protein sequence ID" value="KAF5657951.1"/>
    <property type="molecule type" value="Genomic_DNA"/>
</dbReference>
<sequence length="136" mass="14702">MTGQKSSPGSDKKSSGSKSNQKSVSTSEGSSNKKGKASVQKSTQGELSQQNWSTQNGESSSYTQSTTSEGDTTQTASDQSDNIHSWMGLDPPWVLGDRRGIHNEEEPPKETFYPPNIEMSDDEAEAEAVARKDGKR</sequence>
<evidence type="ECO:0000256" key="1">
    <source>
        <dbReference type="SAM" id="MobiDB-lite"/>
    </source>
</evidence>
<gene>
    <name evidence="2" type="ORF">FHETE_10144</name>
</gene>
<evidence type="ECO:0000313" key="3">
    <source>
        <dbReference type="Proteomes" id="UP000567885"/>
    </source>
</evidence>
<evidence type="ECO:0000313" key="2">
    <source>
        <dbReference type="EMBL" id="KAF5657951.1"/>
    </source>
</evidence>
<dbReference type="AlphaFoldDB" id="A0A8H5SVQ1"/>
<feature type="compositionally biased region" description="Polar residues" evidence="1">
    <location>
        <begin position="69"/>
        <end position="83"/>
    </location>
</feature>
<keyword evidence="3" id="KW-1185">Reference proteome</keyword>
<reference evidence="2 3" key="1">
    <citation type="submission" date="2020-05" db="EMBL/GenBank/DDBJ databases">
        <title>Identification and distribution of gene clusters putatively required for synthesis of sphingolipid metabolism inhibitors in phylogenetically diverse species of the filamentous fungus Fusarium.</title>
        <authorList>
            <person name="Kim H.-S."/>
            <person name="Busman M."/>
            <person name="Brown D.W."/>
            <person name="Divon H."/>
            <person name="Uhlig S."/>
            <person name="Proctor R.H."/>
        </authorList>
    </citation>
    <scope>NUCLEOTIDE SEQUENCE [LARGE SCALE GENOMIC DNA]</scope>
    <source>
        <strain evidence="2 3">NRRL 20693</strain>
    </source>
</reference>
<feature type="compositionally biased region" description="Low complexity" evidence="1">
    <location>
        <begin position="59"/>
        <end position="68"/>
    </location>
</feature>
<proteinExistence type="predicted"/>
<feature type="compositionally biased region" description="Low complexity" evidence="1">
    <location>
        <begin position="16"/>
        <end position="27"/>
    </location>
</feature>
<dbReference type="Proteomes" id="UP000567885">
    <property type="component" value="Unassembled WGS sequence"/>
</dbReference>
<protein>
    <submittedName>
        <fullName evidence="2">Uncharacterized protein</fullName>
    </submittedName>
</protein>
<comment type="caution">
    <text evidence="2">The sequence shown here is derived from an EMBL/GenBank/DDBJ whole genome shotgun (WGS) entry which is preliminary data.</text>
</comment>
<feature type="region of interest" description="Disordered" evidence="1">
    <location>
        <begin position="1"/>
        <end position="136"/>
    </location>
</feature>
<accession>A0A8H5SVQ1</accession>
<feature type="compositionally biased region" description="Polar residues" evidence="1">
    <location>
        <begin position="39"/>
        <end position="58"/>
    </location>
</feature>